<evidence type="ECO:0000256" key="8">
    <source>
        <dbReference type="ARBA" id="ARBA00022857"/>
    </source>
</evidence>
<dbReference type="PANTHER" id="PTHR48099">
    <property type="entry name" value="C-1-TETRAHYDROFOLATE SYNTHASE, CYTOPLASMIC-RELATED"/>
    <property type="match status" value="1"/>
</dbReference>
<keyword evidence="17" id="KW-1185">Reference proteome</keyword>
<dbReference type="GO" id="GO:0035999">
    <property type="term" value="P:tetrahydrofolate interconversion"/>
    <property type="evidence" value="ECO:0007669"/>
    <property type="project" value="TreeGrafter"/>
</dbReference>
<dbReference type="Gene3D" id="3.40.50.720">
    <property type="entry name" value="NAD(P)-binding Rossmann-like Domain"/>
    <property type="match status" value="1"/>
</dbReference>
<keyword evidence="12" id="KW-0812">Transmembrane</keyword>
<evidence type="ECO:0000256" key="2">
    <source>
        <dbReference type="ARBA" id="ARBA00011738"/>
    </source>
</evidence>
<dbReference type="InterPro" id="IPR020630">
    <property type="entry name" value="THF_DH/CycHdrlase_cat_dom"/>
</dbReference>
<feature type="transmembrane region" description="Helical" evidence="12">
    <location>
        <begin position="231"/>
        <end position="253"/>
    </location>
</feature>
<dbReference type="Ensembl" id="ENSTRUT00000074968.1">
    <property type="protein sequence ID" value="ENSTRUP00000080576.1"/>
    <property type="gene ID" value="ENSTRUG00000026080.1"/>
</dbReference>
<dbReference type="EC" id="3.5.4.9" evidence="3"/>
<keyword evidence="12" id="KW-1133">Transmembrane helix</keyword>
<evidence type="ECO:0000256" key="5">
    <source>
        <dbReference type="ARBA" id="ARBA00017592"/>
    </source>
</evidence>
<dbReference type="Pfam" id="PF02882">
    <property type="entry name" value="THF_DHG_CYH_C"/>
    <property type="match status" value="1"/>
</dbReference>
<comment type="pathway">
    <text evidence="1">One-carbon metabolism; tetrahydrofolate interconversion.</text>
</comment>
<dbReference type="PROSITE" id="PS00767">
    <property type="entry name" value="THF_DHG_CYH_2"/>
    <property type="match status" value="1"/>
</dbReference>
<dbReference type="Gene3D" id="3.40.50.10860">
    <property type="entry name" value="Leucine Dehydrogenase, chain A, domain 1"/>
    <property type="match status" value="1"/>
</dbReference>
<feature type="domain" description="Tetrahydrofolate dehydrogenase/cyclohydrolase catalytic" evidence="14">
    <location>
        <begin position="22"/>
        <end position="67"/>
    </location>
</feature>
<comment type="subunit">
    <text evidence="2">Homodimer.</text>
</comment>
<evidence type="ECO:0000256" key="1">
    <source>
        <dbReference type="ARBA" id="ARBA00004777"/>
    </source>
</evidence>
<dbReference type="GO" id="GO:0004488">
    <property type="term" value="F:methylenetetrahydrofolate dehydrogenase (NADP+) activity"/>
    <property type="evidence" value="ECO:0007669"/>
    <property type="project" value="UniProtKB-EC"/>
</dbReference>
<evidence type="ECO:0000256" key="11">
    <source>
        <dbReference type="ARBA" id="ARBA00036357"/>
    </source>
</evidence>
<evidence type="ECO:0000313" key="17">
    <source>
        <dbReference type="Proteomes" id="UP000005226"/>
    </source>
</evidence>
<dbReference type="SUPFAM" id="SSF53223">
    <property type="entry name" value="Aminoacid dehydrogenase-like, N-terminal domain"/>
    <property type="match status" value="1"/>
</dbReference>
<keyword evidence="7" id="KW-0378">Hydrolase</keyword>
<feature type="chain" id="PRO_5025691461" description="C-1-tetrahydrofolate synthase, cytoplasmic" evidence="13">
    <location>
        <begin position="23"/>
        <end position="276"/>
    </location>
</feature>
<dbReference type="OMA" id="SLGQANM"/>
<dbReference type="Proteomes" id="UP000005226">
    <property type="component" value="Chromosome 16"/>
</dbReference>
<dbReference type="GO" id="GO:0005829">
    <property type="term" value="C:cytosol"/>
    <property type="evidence" value="ECO:0007669"/>
    <property type="project" value="TreeGrafter"/>
</dbReference>
<comment type="catalytic activity">
    <reaction evidence="11">
        <text>(6R)-5,10-methenyltetrahydrofolate + H2O = (6R)-10-formyltetrahydrofolate + H(+)</text>
        <dbReference type="Rhea" id="RHEA:23700"/>
        <dbReference type="ChEBI" id="CHEBI:15377"/>
        <dbReference type="ChEBI" id="CHEBI:15378"/>
        <dbReference type="ChEBI" id="CHEBI:57455"/>
        <dbReference type="ChEBI" id="CHEBI:195366"/>
        <dbReference type="EC" id="3.5.4.9"/>
    </reaction>
</comment>
<evidence type="ECO:0000259" key="15">
    <source>
        <dbReference type="Pfam" id="PF02882"/>
    </source>
</evidence>
<dbReference type="PANTHER" id="PTHR48099:SF1">
    <property type="entry name" value="C-1-TETRAHYDROFOLATE SYNTHASE, CYTOPLASMIC"/>
    <property type="match status" value="1"/>
</dbReference>
<dbReference type="InterPro" id="IPR020867">
    <property type="entry name" value="THF_DH/CycHdrlase_CS"/>
</dbReference>
<dbReference type="GO" id="GO:0004477">
    <property type="term" value="F:methenyltetrahydrofolate cyclohydrolase activity"/>
    <property type="evidence" value="ECO:0007669"/>
    <property type="project" value="UniProtKB-EC"/>
</dbReference>
<keyword evidence="6" id="KW-0554">One-carbon metabolism</keyword>
<feature type="signal peptide" evidence="13">
    <location>
        <begin position="1"/>
        <end position="22"/>
    </location>
</feature>
<dbReference type="InterPro" id="IPR000672">
    <property type="entry name" value="THF_DH/CycHdrlase"/>
</dbReference>
<evidence type="ECO:0000256" key="7">
    <source>
        <dbReference type="ARBA" id="ARBA00022801"/>
    </source>
</evidence>
<dbReference type="PRINTS" id="PR00085">
    <property type="entry name" value="THFDHDRGNASE"/>
</dbReference>
<evidence type="ECO:0000256" key="9">
    <source>
        <dbReference type="ARBA" id="ARBA00023002"/>
    </source>
</evidence>
<evidence type="ECO:0000256" key="10">
    <source>
        <dbReference type="ARBA" id="ARBA00023268"/>
    </source>
</evidence>
<evidence type="ECO:0000256" key="3">
    <source>
        <dbReference type="ARBA" id="ARBA00012776"/>
    </source>
</evidence>
<dbReference type="InterPro" id="IPR036291">
    <property type="entry name" value="NAD(P)-bd_dom_sf"/>
</dbReference>
<feature type="domain" description="Tetrahydrofolate dehydrogenase/cyclohydrolase NAD(P)-binding" evidence="15">
    <location>
        <begin position="95"/>
        <end position="227"/>
    </location>
</feature>
<dbReference type="InterPro" id="IPR046346">
    <property type="entry name" value="Aminoacid_DH-like_N_sf"/>
</dbReference>
<organism evidence="16 17">
    <name type="scientific">Takifugu rubripes</name>
    <name type="common">Japanese pufferfish</name>
    <name type="synonym">Fugu rubripes</name>
    <dbReference type="NCBI Taxonomy" id="31033"/>
    <lineage>
        <taxon>Eukaryota</taxon>
        <taxon>Metazoa</taxon>
        <taxon>Chordata</taxon>
        <taxon>Craniata</taxon>
        <taxon>Vertebrata</taxon>
        <taxon>Euteleostomi</taxon>
        <taxon>Actinopterygii</taxon>
        <taxon>Neopterygii</taxon>
        <taxon>Teleostei</taxon>
        <taxon>Neoteleostei</taxon>
        <taxon>Acanthomorphata</taxon>
        <taxon>Eupercaria</taxon>
        <taxon>Tetraodontiformes</taxon>
        <taxon>Tetradontoidea</taxon>
        <taxon>Tetraodontidae</taxon>
        <taxon>Takifugu</taxon>
    </lineage>
</organism>
<dbReference type="GeneTree" id="ENSGT00940000154746"/>
<dbReference type="InterPro" id="IPR020631">
    <property type="entry name" value="THF_DH/CycHdrlase_NAD-bd_dom"/>
</dbReference>
<dbReference type="SUPFAM" id="SSF51735">
    <property type="entry name" value="NAD(P)-binding Rossmann-fold domains"/>
    <property type="match status" value="1"/>
</dbReference>
<sequence length="276" mass="29959">MCSLGSWAVLTSDFFLFPVTLQVLRNIMSINEDESVHGLIVQLPLDSVHQIDSECITNTVSPDKDVDGSQTVICKIVGNFYSHGESFRPATSCSVGVSLAGKHAVVIGRSKIVGAPMHDLLLWHHATVTTCHSKTQDLPEQVTTRTSTDFADILVVGAGKAEMVRGEWLKDGAVVIDCGINHIPDKTMASGKRVVGDVHYASAYQKAGFITPVPGGVGPMTVAMLMQVNDLLFMTHHFLTSLSFLVGVAYVMMFCRRSMDSLIVFRTQYTAPNVSL</sequence>
<reference evidence="16 17" key="1">
    <citation type="journal article" date="2011" name="Genome Biol. Evol.">
        <title>Integration of the genetic map and genome assembly of fugu facilitates insights into distinct features of genome evolution in teleosts and mammals.</title>
        <authorList>
            <person name="Kai W."/>
            <person name="Kikuchi K."/>
            <person name="Tohari S."/>
            <person name="Chew A.K."/>
            <person name="Tay A."/>
            <person name="Fujiwara A."/>
            <person name="Hosoya S."/>
            <person name="Suetake H."/>
            <person name="Naruse K."/>
            <person name="Brenner S."/>
            <person name="Suzuki Y."/>
            <person name="Venkatesh B."/>
        </authorList>
    </citation>
    <scope>NUCLEOTIDE SEQUENCE [LARGE SCALE GENOMIC DNA]</scope>
</reference>
<keyword evidence="10" id="KW-0511">Multifunctional enzyme</keyword>
<evidence type="ECO:0000313" key="16">
    <source>
        <dbReference type="Ensembl" id="ENSTRUP00000080576.1"/>
    </source>
</evidence>
<accession>A0A674P3T2</accession>
<protein>
    <recommendedName>
        <fullName evidence="5">C-1-tetrahydrofolate synthase, cytoplasmic</fullName>
        <ecNumber evidence="4">1.5.1.5</ecNumber>
        <ecNumber evidence="3">3.5.4.9</ecNumber>
    </recommendedName>
</protein>
<evidence type="ECO:0000256" key="13">
    <source>
        <dbReference type="SAM" id="SignalP"/>
    </source>
</evidence>
<keyword evidence="9" id="KW-0560">Oxidoreductase</keyword>
<evidence type="ECO:0000256" key="6">
    <source>
        <dbReference type="ARBA" id="ARBA00022563"/>
    </source>
</evidence>
<name>A0A674P3T2_TAKRU</name>
<dbReference type="CDD" id="cd01080">
    <property type="entry name" value="NAD_bind_m-THF_DH_Cyclohyd"/>
    <property type="match status" value="1"/>
</dbReference>
<reference evidence="16" key="2">
    <citation type="submission" date="2025-08" db="UniProtKB">
        <authorList>
            <consortium name="Ensembl"/>
        </authorList>
    </citation>
    <scope>IDENTIFICATION</scope>
</reference>
<keyword evidence="12" id="KW-0472">Membrane</keyword>
<dbReference type="FunFam" id="3.40.50.720:FF:000006">
    <property type="entry name" value="Bifunctional protein FolD"/>
    <property type="match status" value="1"/>
</dbReference>
<dbReference type="Pfam" id="PF00763">
    <property type="entry name" value="THF_DHG_CYH"/>
    <property type="match status" value="1"/>
</dbReference>
<evidence type="ECO:0000256" key="4">
    <source>
        <dbReference type="ARBA" id="ARBA00012859"/>
    </source>
</evidence>
<keyword evidence="8" id="KW-0521">NADP</keyword>
<dbReference type="InParanoid" id="A0A674P3T2"/>
<reference evidence="16" key="3">
    <citation type="submission" date="2025-09" db="UniProtKB">
        <authorList>
            <consortium name="Ensembl"/>
        </authorList>
    </citation>
    <scope>IDENTIFICATION</scope>
</reference>
<dbReference type="AlphaFoldDB" id="A0A674P3T2"/>
<proteinExistence type="predicted"/>
<dbReference type="EC" id="1.5.1.5" evidence="4"/>
<evidence type="ECO:0000259" key="14">
    <source>
        <dbReference type="Pfam" id="PF00763"/>
    </source>
</evidence>
<evidence type="ECO:0000256" key="12">
    <source>
        <dbReference type="SAM" id="Phobius"/>
    </source>
</evidence>
<keyword evidence="13" id="KW-0732">Signal</keyword>